<dbReference type="PANTHER" id="PTHR42961:SF2">
    <property type="entry name" value="IRON-SULFUR PROTEIN NUBPL"/>
    <property type="match status" value="1"/>
</dbReference>
<evidence type="ECO:0000256" key="1">
    <source>
        <dbReference type="ARBA" id="ARBA00022723"/>
    </source>
</evidence>
<evidence type="ECO:0000313" key="9">
    <source>
        <dbReference type="Proteomes" id="UP000254512"/>
    </source>
</evidence>
<evidence type="ECO:0000256" key="2">
    <source>
        <dbReference type="ARBA" id="ARBA00022741"/>
    </source>
</evidence>
<reference evidence="8 9" key="1">
    <citation type="submission" date="2018-06" db="EMBL/GenBank/DDBJ databases">
        <authorList>
            <consortium name="Pathogen Informatics"/>
            <person name="Doyle S."/>
        </authorList>
    </citation>
    <scope>NUCLEOTIDE SEQUENCE [LARGE SCALE GENOMIC DNA]</scope>
    <source>
        <strain evidence="8 9">NCTC11645</strain>
    </source>
</reference>
<dbReference type="InterPro" id="IPR044304">
    <property type="entry name" value="NUBPL-like"/>
</dbReference>
<keyword evidence="8" id="KW-0131">Cell cycle</keyword>
<dbReference type="STRING" id="673.AL542_14610"/>
<dbReference type="Proteomes" id="UP000254512">
    <property type="component" value="Unassembled WGS sequence"/>
</dbReference>
<dbReference type="EMBL" id="UGHD01000002">
    <property type="protein sequence ID" value="STO57955.1"/>
    <property type="molecule type" value="Genomic_DNA"/>
</dbReference>
<dbReference type="GO" id="GO:0005524">
    <property type="term" value="F:ATP binding"/>
    <property type="evidence" value="ECO:0007669"/>
    <property type="project" value="UniProtKB-UniRule"/>
</dbReference>
<feature type="binding site" evidence="7">
    <location>
        <begin position="108"/>
        <end position="115"/>
    </location>
    <ligand>
        <name>ATP</name>
        <dbReference type="ChEBI" id="CHEBI:30616"/>
    </ligand>
</feature>
<organism evidence="8 9">
    <name type="scientific">Grimontia hollisae</name>
    <name type="common">Vibrio hollisae</name>
    <dbReference type="NCBI Taxonomy" id="673"/>
    <lineage>
        <taxon>Bacteria</taxon>
        <taxon>Pseudomonadati</taxon>
        <taxon>Pseudomonadota</taxon>
        <taxon>Gammaproteobacteria</taxon>
        <taxon>Vibrionales</taxon>
        <taxon>Vibrionaceae</taxon>
        <taxon>Grimontia</taxon>
    </lineage>
</organism>
<evidence type="ECO:0000313" key="8">
    <source>
        <dbReference type="EMBL" id="STO57955.1"/>
    </source>
</evidence>
<sequence>MFFGRNKDTQPDLSTVITFLNQFVHPSLIDGWASRPGIVSQSKTGEVTVTFPFAAGDVIKSLTGWIESQKTAGEAIPTMVINQRISPLKVGDKPLIKGVKNILVVSSAKGGVGKSTTSVNLALALHALGAKVGLLDADIYGPSLPIMLGTKGKQPTTLDGKTMEPVEAHGLFSNSIGYLVPDENAMVWRGPMASKAFAQLVNETHWPDLDYLVIDMPPGTGDIQLSLAQQFPVTAAVVVTTPQDLALADAIKGVAMFEKVAVPVLGVVENMSYHICSQCGHHEAIFGQGGAVKMAQDHKLSLLAQVPLHISIREDIDAGAPTVVAKPESEHALVYHALAGKVASQLYWQGEPVAEQISITTVSE</sequence>
<dbReference type="GeneID" id="58897169"/>
<evidence type="ECO:0000256" key="6">
    <source>
        <dbReference type="ARBA" id="ARBA00024036"/>
    </source>
</evidence>
<gene>
    <name evidence="8" type="primary">minD_2</name>
    <name evidence="8" type="ORF">NCTC11645_02364</name>
</gene>
<dbReference type="FunFam" id="3.40.50.300:FF:000418">
    <property type="entry name" value="Iron-sulfur cluster carrier protein"/>
    <property type="match status" value="1"/>
</dbReference>
<evidence type="ECO:0000256" key="4">
    <source>
        <dbReference type="ARBA" id="ARBA00023004"/>
    </source>
</evidence>
<keyword evidence="4 7" id="KW-0408">Iron</keyword>
<dbReference type="InterPro" id="IPR019591">
    <property type="entry name" value="Mrp/NBP35_ATP-bd"/>
</dbReference>
<dbReference type="InterPro" id="IPR027417">
    <property type="entry name" value="P-loop_NTPase"/>
</dbReference>
<keyword evidence="1 7" id="KW-0479">Metal-binding</keyword>
<protein>
    <recommendedName>
        <fullName evidence="7">Iron-sulfur cluster carrier protein</fullName>
    </recommendedName>
</protein>
<dbReference type="KEGG" id="gho:AL542_14610"/>
<proteinExistence type="inferred from homology"/>
<keyword evidence="2 7" id="KW-0547">Nucleotide-binding</keyword>
<dbReference type="GO" id="GO:0016887">
    <property type="term" value="F:ATP hydrolysis activity"/>
    <property type="evidence" value="ECO:0007669"/>
    <property type="project" value="UniProtKB-UniRule"/>
</dbReference>
<dbReference type="InterPro" id="IPR033756">
    <property type="entry name" value="YlxH/NBP35"/>
</dbReference>
<dbReference type="SUPFAM" id="SSF52540">
    <property type="entry name" value="P-loop containing nucleoside triphosphate hydrolases"/>
    <property type="match status" value="1"/>
</dbReference>
<dbReference type="PANTHER" id="PTHR42961">
    <property type="entry name" value="IRON-SULFUR PROTEIN NUBPL"/>
    <property type="match status" value="1"/>
</dbReference>
<dbReference type="Pfam" id="PF10609">
    <property type="entry name" value="ParA"/>
    <property type="match status" value="1"/>
</dbReference>
<dbReference type="GO" id="GO:0051539">
    <property type="term" value="F:4 iron, 4 sulfur cluster binding"/>
    <property type="evidence" value="ECO:0007669"/>
    <property type="project" value="TreeGrafter"/>
</dbReference>
<dbReference type="GO" id="GO:0140663">
    <property type="term" value="F:ATP-dependent FeS chaperone activity"/>
    <property type="evidence" value="ECO:0007669"/>
    <property type="project" value="InterPro"/>
</dbReference>
<accession>A0A377HQH0</accession>
<dbReference type="RefSeq" id="WP_005503316.1">
    <property type="nucleotide sequence ID" value="NZ_CP014056.2"/>
</dbReference>
<dbReference type="NCBIfam" id="NF008669">
    <property type="entry name" value="PRK11670.1"/>
    <property type="match status" value="1"/>
</dbReference>
<comment type="function">
    <text evidence="7">Binds and transfers iron-sulfur (Fe-S) clusters to target apoproteins. Can hydrolyze ATP.</text>
</comment>
<dbReference type="GO" id="GO:0046872">
    <property type="term" value="F:metal ion binding"/>
    <property type="evidence" value="ECO:0007669"/>
    <property type="project" value="UniProtKB-KW"/>
</dbReference>
<dbReference type="PROSITE" id="PS01215">
    <property type="entry name" value="MRP"/>
    <property type="match status" value="1"/>
</dbReference>
<name>A0A377HQH0_GRIHO</name>
<keyword evidence="8" id="KW-0132">Cell division</keyword>
<dbReference type="GO" id="GO:0016226">
    <property type="term" value="P:iron-sulfur cluster assembly"/>
    <property type="evidence" value="ECO:0007669"/>
    <property type="project" value="InterPro"/>
</dbReference>
<evidence type="ECO:0000256" key="3">
    <source>
        <dbReference type="ARBA" id="ARBA00022840"/>
    </source>
</evidence>
<dbReference type="Gene3D" id="3.40.50.300">
    <property type="entry name" value="P-loop containing nucleotide triphosphate hydrolases"/>
    <property type="match status" value="1"/>
</dbReference>
<keyword evidence="3 7" id="KW-0067">ATP-binding</keyword>
<comment type="subunit">
    <text evidence="7">Homodimer.</text>
</comment>
<dbReference type="HAMAP" id="MF_02040">
    <property type="entry name" value="Mrp_NBP35"/>
    <property type="match status" value="1"/>
</dbReference>
<dbReference type="GO" id="GO:0005829">
    <property type="term" value="C:cytosol"/>
    <property type="evidence" value="ECO:0007669"/>
    <property type="project" value="TreeGrafter"/>
</dbReference>
<dbReference type="GO" id="GO:0051301">
    <property type="term" value="P:cell division"/>
    <property type="evidence" value="ECO:0007669"/>
    <property type="project" value="UniProtKB-KW"/>
</dbReference>
<keyword evidence="7" id="KW-0378">Hydrolase</keyword>
<evidence type="ECO:0000256" key="7">
    <source>
        <dbReference type="HAMAP-Rule" id="MF_02040"/>
    </source>
</evidence>
<comment type="similarity">
    <text evidence="6 7">Belongs to the Mrp/NBP35 ATP-binding proteins family.</text>
</comment>
<keyword evidence="5 7" id="KW-0411">Iron-sulfur</keyword>
<evidence type="ECO:0000256" key="5">
    <source>
        <dbReference type="ARBA" id="ARBA00023014"/>
    </source>
</evidence>
<dbReference type="InterPro" id="IPR000808">
    <property type="entry name" value="Mrp-like_CS"/>
</dbReference>
<dbReference type="CDD" id="cd02037">
    <property type="entry name" value="Mrp_NBP35"/>
    <property type="match status" value="1"/>
</dbReference>
<dbReference type="AlphaFoldDB" id="A0A377HQH0"/>